<dbReference type="OrthoDB" id="3795413at2759"/>
<proteinExistence type="predicted"/>
<evidence type="ECO:0000313" key="2">
    <source>
        <dbReference type="Proteomes" id="UP000799779"/>
    </source>
</evidence>
<dbReference type="EMBL" id="ML977575">
    <property type="protein sequence ID" value="KAF2002800.1"/>
    <property type="molecule type" value="Genomic_DNA"/>
</dbReference>
<name>A0A6A5WLH0_9PLEO</name>
<dbReference type="Proteomes" id="UP000799779">
    <property type="component" value="Unassembled WGS sequence"/>
</dbReference>
<gene>
    <name evidence="1" type="ORF">P154DRAFT_573620</name>
</gene>
<reference evidence="1" key="1">
    <citation type="journal article" date="2020" name="Stud. Mycol.">
        <title>101 Dothideomycetes genomes: a test case for predicting lifestyles and emergence of pathogens.</title>
        <authorList>
            <person name="Haridas S."/>
            <person name="Albert R."/>
            <person name="Binder M."/>
            <person name="Bloem J."/>
            <person name="Labutti K."/>
            <person name="Salamov A."/>
            <person name="Andreopoulos B."/>
            <person name="Baker S."/>
            <person name="Barry K."/>
            <person name="Bills G."/>
            <person name="Bluhm B."/>
            <person name="Cannon C."/>
            <person name="Castanera R."/>
            <person name="Culley D."/>
            <person name="Daum C."/>
            <person name="Ezra D."/>
            <person name="Gonzalez J."/>
            <person name="Henrissat B."/>
            <person name="Kuo A."/>
            <person name="Liang C."/>
            <person name="Lipzen A."/>
            <person name="Lutzoni F."/>
            <person name="Magnuson J."/>
            <person name="Mondo S."/>
            <person name="Nolan M."/>
            <person name="Ohm R."/>
            <person name="Pangilinan J."/>
            <person name="Park H.-J."/>
            <person name="Ramirez L."/>
            <person name="Alfaro M."/>
            <person name="Sun H."/>
            <person name="Tritt A."/>
            <person name="Yoshinaga Y."/>
            <person name="Zwiers L.-H."/>
            <person name="Turgeon B."/>
            <person name="Goodwin S."/>
            <person name="Spatafora J."/>
            <person name="Crous P."/>
            <person name="Grigoriev I."/>
        </authorList>
    </citation>
    <scope>NUCLEOTIDE SEQUENCE</scope>
    <source>
        <strain evidence="1">CBS 123094</strain>
    </source>
</reference>
<dbReference type="AlphaFoldDB" id="A0A6A5WLH0"/>
<organism evidence="1 2">
    <name type="scientific">Amniculicola lignicola CBS 123094</name>
    <dbReference type="NCBI Taxonomy" id="1392246"/>
    <lineage>
        <taxon>Eukaryota</taxon>
        <taxon>Fungi</taxon>
        <taxon>Dikarya</taxon>
        <taxon>Ascomycota</taxon>
        <taxon>Pezizomycotina</taxon>
        <taxon>Dothideomycetes</taxon>
        <taxon>Pleosporomycetidae</taxon>
        <taxon>Pleosporales</taxon>
        <taxon>Amniculicolaceae</taxon>
        <taxon>Amniculicola</taxon>
    </lineage>
</organism>
<evidence type="ECO:0000313" key="1">
    <source>
        <dbReference type="EMBL" id="KAF2002800.1"/>
    </source>
</evidence>
<keyword evidence="2" id="KW-1185">Reference proteome</keyword>
<accession>A0A6A5WLH0</accession>
<sequence length="314" mass="36241">MEEVTSTFNQLLKAKSELRIAMEGKGVVWPKLKIWNSAVNSYSRSLCLILAHRIYTTFPRELRDEIYAHFWASLKDESERFASLLEKEWRVCENRPLPPAYSGSLVLAQSSFVGINVAREALQSLWRSTSISGFLDDVDDIKRYLDFECLDLGLALGHLIRHVVVTVPLHHHSRLALQNLYAPAHYTQEPSSTDTLGEKLAGFDCIRNKDRFRLDILVRVFSMTPYTCLTQTMDQILPSFEQLKSRGSWVTVRLDMEGIIYPFIKPVSVDLTRCLEMDKELWYAQIKADVEEAVEKRKREGHNTKVVSRIDFRI</sequence>
<protein>
    <submittedName>
        <fullName evidence="1">Uncharacterized protein</fullName>
    </submittedName>
</protein>